<dbReference type="AlphaFoldDB" id="A0A1Y3YS34"/>
<accession>A0A1Y3YS34</accession>
<dbReference type="GeneID" id="93485197"/>
<dbReference type="InterPro" id="IPR004843">
    <property type="entry name" value="Calcineurin-like_PHP"/>
</dbReference>
<reference evidence="3" key="1">
    <citation type="submission" date="2017-04" db="EMBL/GenBank/DDBJ databases">
        <title>Function of individual gut microbiota members based on whole genome sequencing of pure cultures obtained from chicken caecum.</title>
        <authorList>
            <person name="Medvecky M."/>
            <person name="Cejkova D."/>
            <person name="Polansky O."/>
            <person name="Karasova D."/>
            <person name="Kubasova T."/>
            <person name="Cizek A."/>
            <person name="Rychlik I."/>
        </authorList>
    </citation>
    <scope>NUCLEOTIDE SEQUENCE [LARGE SCALE GENOMIC DNA]</scope>
    <source>
        <strain evidence="3">An43</strain>
    </source>
</reference>
<evidence type="ECO:0000313" key="2">
    <source>
        <dbReference type="EMBL" id="OUO00684.1"/>
    </source>
</evidence>
<dbReference type="GO" id="GO:0016787">
    <property type="term" value="F:hydrolase activity"/>
    <property type="evidence" value="ECO:0007669"/>
    <property type="project" value="InterPro"/>
</dbReference>
<evidence type="ECO:0000259" key="1">
    <source>
        <dbReference type="Pfam" id="PF00149"/>
    </source>
</evidence>
<dbReference type="Proteomes" id="UP000195386">
    <property type="component" value="Unassembled WGS sequence"/>
</dbReference>
<dbReference type="RefSeq" id="WP_007837351.1">
    <property type="nucleotide sequence ID" value="NZ_NFII01000009.1"/>
</dbReference>
<feature type="domain" description="Calcineurin-like phosphoesterase" evidence="1">
    <location>
        <begin position="4"/>
        <end position="221"/>
    </location>
</feature>
<dbReference type="PANTHER" id="PTHR37844">
    <property type="entry name" value="SER/THR PROTEIN PHOSPHATASE SUPERFAMILY (AFU_ORTHOLOGUE AFUA_1G14840)"/>
    <property type="match status" value="1"/>
</dbReference>
<sequence>MTNMKIQYASDLHLEFADNWRYLKAHPLEVTGDILLLAGDIGYLGDDNYSKHPFWDWASENYKEVHCCMGNHEFYKYYDVATLPDGYLLEVRPNVFSHYNGIARIGDTDIILSTLWSRIPLEDAYFTEQVISDFRRILYKGELMTHAQFNAEHERCLTFIKDAVAYSQAAHKIVVTHHVPSFRMLHPKFQGSKANVAFTVELEDYITDSGIDYWIYGHSHTNIDARIGNTQCLSNQLGYVFSNEHQDFSHGKYLTI</sequence>
<dbReference type="EMBL" id="NFII01000009">
    <property type="protein sequence ID" value="OUO00684.1"/>
    <property type="molecule type" value="Genomic_DNA"/>
</dbReference>
<protein>
    <submittedName>
        <fullName evidence="2">Serine/threonine protein phosphatase</fullName>
    </submittedName>
</protein>
<dbReference type="Gene3D" id="3.60.21.10">
    <property type="match status" value="1"/>
</dbReference>
<name>A0A1Y3YS34_9BACE</name>
<dbReference type="InterPro" id="IPR029052">
    <property type="entry name" value="Metallo-depent_PP-like"/>
</dbReference>
<dbReference type="PANTHER" id="PTHR37844:SF1">
    <property type="entry name" value="CALCINEURIN-LIKE PHOSPHOESTERASE DOMAIN-CONTAINING PROTEIN"/>
    <property type="match status" value="1"/>
</dbReference>
<evidence type="ECO:0000313" key="3">
    <source>
        <dbReference type="Proteomes" id="UP000195386"/>
    </source>
</evidence>
<comment type="caution">
    <text evidence="2">The sequence shown here is derived from an EMBL/GenBank/DDBJ whole genome shotgun (WGS) entry which is preliminary data.</text>
</comment>
<dbReference type="Pfam" id="PF00149">
    <property type="entry name" value="Metallophos"/>
    <property type="match status" value="1"/>
</dbReference>
<proteinExistence type="predicted"/>
<dbReference type="SUPFAM" id="SSF56300">
    <property type="entry name" value="Metallo-dependent phosphatases"/>
    <property type="match status" value="1"/>
</dbReference>
<gene>
    <name evidence="2" type="ORF">B5F97_10645</name>
</gene>
<organism evidence="2 3">
    <name type="scientific">Bacteroides clarus</name>
    <dbReference type="NCBI Taxonomy" id="626929"/>
    <lineage>
        <taxon>Bacteria</taxon>
        <taxon>Pseudomonadati</taxon>
        <taxon>Bacteroidota</taxon>
        <taxon>Bacteroidia</taxon>
        <taxon>Bacteroidales</taxon>
        <taxon>Bacteroidaceae</taxon>
        <taxon>Bacteroides</taxon>
    </lineage>
</organism>